<comment type="catalytic activity">
    <reaction evidence="1 7">
        <text>alpha,alpha-trehalose + H2O = alpha-D-glucose + beta-D-glucose</text>
        <dbReference type="Rhea" id="RHEA:32675"/>
        <dbReference type="ChEBI" id="CHEBI:15377"/>
        <dbReference type="ChEBI" id="CHEBI:15903"/>
        <dbReference type="ChEBI" id="CHEBI:16551"/>
        <dbReference type="ChEBI" id="CHEBI:17925"/>
        <dbReference type="EC" id="3.2.1.28"/>
    </reaction>
</comment>
<reference key="1">
    <citation type="submission" date="2019-01" db="UniProtKB">
        <authorList>
            <consortium name="RefSeq"/>
        </authorList>
    </citation>
    <scope>IDENTIFICATION</scope>
</reference>
<feature type="signal peptide" evidence="8">
    <location>
        <begin position="1"/>
        <end position="21"/>
    </location>
</feature>
<keyword evidence="8" id="KW-0732">Signal</keyword>
<protein>
    <recommendedName>
        <fullName evidence="4 7">Trehalase</fullName>
        <ecNumber evidence="3 7">3.2.1.28</ecNumber>
    </recommendedName>
    <alternativeName>
        <fullName evidence="7">Alpha-trehalose glucohydrolase</fullName>
    </alternativeName>
</protein>
<dbReference type="SUPFAM" id="SSF48208">
    <property type="entry name" value="Six-hairpin glycosidases"/>
    <property type="match status" value="1"/>
</dbReference>
<feature type="chain" id="PRO_5046689146" description="Trehalase" evidence="8">
    <location>
        <begin position="22"/>
        <end position="581"/>
    </location>
</feature>
<evidence type="ECO:0000256" key="2">
    <source>
        <dbReference type="ARBA" id="ARBA00005615"/>
    </source>
</evidence>
<evidence type="ECO:0000313" key="10">
    <source>
        <dbReference type="RefSeq" id="XP_025854911.2"/>
    </source>
</evidence>
<dbReference type="InterPro" id="IPR012341">
    <property type="entry name" value="6hp_glycosidase-like_sf"/>
</dbReference>
<keyword evidence="6 7" id="KW-0326">Glycosidase</keyword>
<dbReference type="CTD" id="11181"/>
<reference evidence="10" key="2">
    <citation type="submission" date="2025-08" db="UniProtKB">
        <authorList>
            <consortium name="RefSeq"/>
        </authorList>
    </citation>
    <scope>IDENTIFICATION</scope>
    <source>
        <tissue evidence="10">Cell line</tissue>
    </source>
</reference>
<dbReference type="RefSeq" id="XP_025854911.2">
    <property type="nucleotide sequence ID" value="XM_025999126.2"/>
</dbReference>
<organism evidence="9 10">
    <name type="scientific">Vulpes vulpes</name>
    <name type="common">Red fox</name>
    <dbReference type="NCBI Taxonomy" id="9627"/>
    <lineage>
        <taxon>Eukaryota</taxon>
        <taxon>Metazoa</taxon>
        <taxon>Chordata</taxon>
        <taxon>Craniata</taxon>
        <taxon>Vertebrata</taxon>
        <taxon>Euteleostomi</taxon>
        <taxon>Mammalia</taxon>
        <taxon>Eutheria</taxon>
        <taxon>Laurasiatheria</taxon>
        <taxon>Carnivora</taxon>
        <taxon>Caniformia</taxon>
        <taxon>Canidae</taxon>
        <taxon>Vulpes</taxon>
    </lineage>
</organism>
<dbReference type="GeneID" id="112920345"/>
<accession>A0A3Q7SHV6</accession>
<comment type="similarity">
    <text evidence="2 7">Belongs to the glycosyl hydrolase 37 family.</text>
</comment>
<name>A0A3Q7SHV6_VULVU</name>
<dbReference type="InterPro" id="IPR008928">
    <property type="entry name" value="6-hairpin_glycosidase_sf"/>
</dbReference>
<keyword evidence="9" id="KW-1185">Reference proteome</keyword>
<evidence type="ECO:0000256" key="5">
    <source>
        <dbReference type="ARBA" id="ARBA00022801"/>
    </source>
</evidence>
<evidence type="ECO:0000256" key="3">
    <source>
        <dbReference type="ARBA" id="ARBA00012757"/>
    </source>
</evidence>
<evidence type="ECO:0000313" key="9">
    <source>
        <dbReference type="Proteomes" id="UP001652641"/>
    </source>
</evidence>
<dbReference type="PRINTS" id="PR00744">
    <property type="entry name" value="GLHYDRLASE37"/>
</dbReference>
<sequence>MHRKSWELGLLLLLGLGSQGALPPPCDSQIYCHGELLHQVQMAKLYQDDKQFVDMPLNSAPDQVLQHFRELAATHNQSIPPEQLRAFIQEHFQAGEQELQPWTPEDWKDSPQFLQKISDPKLRAWGGQLHELWKRLGKKVKPEVLSHPEQFSLIYAAHPFIVPGGRFTEFYYWDSYWVMEGLLLSEMPRTVKGMLQNFLELVRIYGHVPNGARVYYLQRSQPPLLTLMMDRYVSHTNDTAFLRDSIGTLALELDFWTQNRTVSVSSGGKSYVLNHYAVPYGGPRPESYSKDAELANTLPEGDRETLWAELKAGAESGWDFSSRWLVGGPNPKLLSSTRTSKFVPVDLNAFLCQAEELMSNFYSSLGNSVQATKYRNLWQQRLTAMKAILWDEEKGAWFDYDLENRKKNLEFYPSNLTPLWSGCFSDPNVVDKVLKYLEDSQILTYQYGIPTSLQNTGQQWDFPNAWAPLQDLVIRGLAKSPSPRAQEVAFQLAQNWVRTNFEVYSRDSAMYEKYDISNGGQPGGGGEYEVQEGFGWTNGVVLMLLERYGDRLSSGSQTVFLQPHCLTAALLLSLLLGLLPQ</sequence>
<dbReference type="InterPro" id="IPR001661">
    <property type="entry name" value="Glyco_hydro_37"/>
</dbReference>
<keyword evidence="5 7" id="KW-0378">Hydrolase</keyword>
<evidence type="ECO:0000256" key="6">
    <source>
        <dbReference type="ARBA" id="ARBA00023295"/>
    </source>
</evidence>
<evidence type="ECO:0000256" key="4">
    <source>
        <dbReference type="ARBA" id="ARBA00019905"/>
    </source>
</evidence>
<dbReference type="KEGG" id="vvp:112920345"/>
<evidence type="ECO:0000256" key="1">
    <source>
        <dbReference type="ARBA" id="ARBA00001576"/>
    </source>
</evidence>
<dbReference type="PANTHER" id="PTHR23403:SF1">
    <property type="entry name" value="TREHALASE"/>
    <property type="match status" value="1"/>
</dbReference>
<dbReference type="PROSITE" id="PS00928">
    <property type="entry name" value="TREHALASE_2"/>
    <property type="match status" value="1"/>
</dbReference>
<dbReference type="STRING" id="9627.ENSVVUP00000033327"/>
<dbReference type="Gene3D" id="1.50.10.10">
    <property type="match status" value="1"/>
</dbReference>
<dbReference type="Proteomes" id="UP001652641">
    <property type="component" value="Chromosome 12"/>
</dbReference>
<dbReference type="PANTHER" id="PTHR23403">
    <property type="entry name" value="TREHALASE"/>
    <property type="match status" value="1"/>
</dbReference>
<dbReference type="GO" id="GO:0004555">
    <property type="term" value="F:alpha,alpha-trehalase activity"/>
    <property type="evidence" value="ECO:0007669"/>
    <property type="project" value="UniProtKB-EC"/>
</dbReference>
<dbReference type="AlphaFoldDB" id="A0A3Q7SHV6"/>
<dbReference type="PROSITE" id="PS00927">
    <property type="entry name" value="TREHALASE_1"/>
    <property type="match status" value="1"/>
</dbReference>
<dbReference type="GO" id="GO:0005993">
    <property type="term" value="P:trehalose catabolic process"/>
    <property type="evidence" value="ECO:0007669"/>
    <property type="project" value="TreeGrafter"/>
</dbReference>
<gene>
    <name evidence="10" type="primary">TREH</name>
</gene>
<evidence type="ECO:0000256" key="7">
    <source>
        <dbReference type="RuleBase" id="RU361180"/>
    </source>
</evidence>
<dbReference type="InterPro" id="IPR018232">
    <property type="entry name" value="Glyco_hydro_37_CS"/>
</dbReference>
<dbReference type="EC" id="3.2.1.28" evidence="3 7"/>
<dbReference type="Pfam" id="PF01204">
    <property type="entry name" value="Trehalase"/>
    <property type="match status" value="1"/>
</dbReference>
<evidence type="ECO:0000256" key="8">
    <source>
        <dbReference type="SAM" id="SignalP"/>
    </source>
</evidence>
<proteinExistence type="inferred from homology"/>